<dbReference type="AlphaFoldDB" id="W3WY98"/>
<dbReference type="OrthoDB" id="3231000at2759"/>
<dbReference type="RefSeq" id="XP_007835364.1">
    <property type="nucleotide sequence ID" value="XM_007837173.1"/>
</dbReference>
<keyword evidence="1" id="KW-0472">Membrane</keyword>
<feature type="transmembrane region" description="Helical" evidence="1">
    <location>
        <begin position="403"/>
        <end position="423"/>
    </location>
</feature>
<gene>
    <name evidence="2" type="ORF">PFICI_08592</name>
</gene>
<dbReference type="Proteomes" id="UP000030651">
    <property type="component" value="Unassembled WGS sequence"/>
</dbReference>
<evidence type="ECO:0000313" key="2">
    <source>
        <dbReference type="EMBL" id="ETS78739.1"/>
    </source>
</evidence>
<dbReference type="HOGENOM" id="CLU_489242_0_0_1"/>
<keyword evidence="1" id="KW-0812">Transmembrane</keyword>
<dbReference type="Gene3D" id="1.20.58.340">
    <property type="entry name" value="Magnesium transport protein CorA, transmembrane region"/>
    <property type="match status" value="1"/>
</dbReference>
<name>W3WY98_PESFW</name>
<dbReference type="eggNOG" id="ENOG502SVQ9">
    <property type="taxonomic scope" value="Eukaryota"/>
</dbReference>
<feature type="transmembrane region" description="Helical" evidence="1">
    <location>
        <begin position="515"/>
        <end position="534"/>
    </location>
</feature>
<evidence type="ECO:0000313" key="3">
    <source>
        <dbReference type="Proteomes" id="UP000030651"/>
    </source>
</evidence>
<feature type="transmembrane region" description="Helical" evidence="1">
    <location>
        <begin position="481"/>
        <end position="503"/>
    </location>
</feature>
<dbReference type="GeneID" id="19273605"/>
<protein>
    <submittedName>
        <fullName evidence="2">Uncharacterized protein</fullName>
    </submittedName>
</protein>
<dbReference type="EMBL" id="KI912114">
    <property type="protein sequence ID" value="ETS78739.1"/>
    <property type="molecule type" value="Genomic_DNA"/>
</dbReference>
<dbReference type="InParanoid" id="W3WY98"/>
<sequence length="557" mass="62247">MAEIVAMVGNIVGTGLQQLIPSNTFLLDPGLSEKRSRLQDEARIFLRVLDFNVDEDSSTQTVGDIQASDDAANQSPELSERVTNMINNLPTQARGAVRLYVEQDCDMNDTYLEHLCQLLPDFSLSKYCSPSHRGFKAAASQWHHTGPVHWCSAWSFGFGTAPRYENANEHGLMKLLGFRNVRNTVTPAQVFGQIGSAQRLNRDIMRKARQTCLWNDHQGELNYGHGSTNDSTNAHNLVTILSNLWAYFAPLTHGASQNLIMKLLMLWYHYAHLLELISFIQGARHYYFASRQSLFDSRISSLEMNLMQDMTYDVGFYQDLGISVKNLTVLIESLSSSMEATINLRAREEDGDDGAVNYFNELMADIRGVCADALSKTTDMSSSMEHQLKFLELRREIKQSNSLWILSVLASIFLPLSLASGVLSMGTRFKELGPLLYDFCGVVVLLMTLVFVIIAAIWLLMKITDVIARFRRPSHRIVERVWTSFLICMALLGWGMVLGSFLVGMLDDIQLGGRILGFGMLCLLGLTVVGGTGMRSGVQVIDSIHEGEDKSFEQPPT</sequence>
<evidence type="ECO:0000256" key="1">
    <source>
        <dbReference type="SAM" id="Phobius"/>
    </source>
</evidence>
<proteinExistence type="predicted"/>
<accession>W3WY98</accession>
<reference evidence="3" key="1">
    <citation type="journal article" date="2015" name="BMC Genomics">
        <title>Genomic and transcriptomic analysis of the endophytic fungus Pestalotiopsis fici reveals its lifestyle and high potential for synthesis of natural products.</title>
        <authorList>
            <person name="Wang X."/>
            <person name="Zhang X."/>
            <person name="Liu L."/>
            <person name="Xiang M."/>
            <person name="Wang W."/>
            <person name="Sun X."/>
            <person name="Che Y."/>
            <person name="Guo L."/>
            <person name="Liu G."/>
            <person name="Guo L."/>
            <person name="Wang C."/>
            <person name="Yin W.B."/>
            <person name="Stadler M."/>
            <person name="Zhang X."/>
            <person name="Liu X."/>
        </authorList>
    </citation>
    <scope>NUCLEOTIDE SEQUENCE [LARGE SCALE GENOMIC DNA]</scope>
    <source>
        <strain evidence="3">W106-1 / CGMCC3.15140</strain>
    </source>
</reference>
<dbReference type="KEGG" id="pfy:PFICI_08592"/>
<organism evidence="2 3">
    <name type="scientific">Pestalotiopsis fici (strain W106-1 / CGMCC3.15140)</name>
    <dbReference type="NCBI Taxonomy" id="1229662"/>
    <lineage>
        <taxon>Eukaryota</taxon>
        <taxon>Fungi</taxon>
        <taxon>Dikarya</taxon>
        <taxon>Ascomycota</taxon>
        <taxon>Pezizomycotina</taxon>
        <taxon>Sordariomycetes</taxon>
        <taxon>Xylariomycetidae</taxon>
        <taxon>Amphisphaeriales</taxon>
        <taxon>Sporocadaceae</taxon>
        <taxon>Pestalotiopsis</taxon>
    </lineage>
</organism>
<feature type="transmembrane region" description="Helical" evidence="1">
    <location>
        <begin position="435"/>
        <end position="460"/>
    </location>
</feature>
<keyword evidence="1" id="KW-1133">Transmembrane helix</keyword>
<keyword evidence="3" id="KW-1185">Reference proteome</keyword>